<dbReference type="EMBL" id="KN838574">
    <property type="protein sequence ID" value="KIK03954.1"/>
    <property type="molecule type" value="Genomic_DNA"/>
</dbReference>
<name>A0A0C9XQM7_9AGAR</name>
<evidence type="ECO:0000313" key="2">
    <source>
        <dbReference type="Proteomes" id="UP000054477"/>
    </source>
</evidence>
<reference evidence="1 2" key="1">
    <citation type="submission" date="2014-04" db="EMBL/GenBank/DDBJ databases">
        <authorList>
            <consortium name="DOE Joint Genome Institute"/>
            <person name="Kuo A."/>
            <person name="Kohler A."/>
            <person name="Nagy L.G."/>
            <person name="Floudas D."/>
            <person name="Copeland A."/>
            <person name="Barry K.W."/>
            <person name="Cichocki N."/>
            <person name="Veneault-Fourrey C."/>
            <person name="LaButti K."/>
            <person name="Lindquist E.A."/>
            <person name="Lipzen A."/>
            <person name="Lundell T."/>
            <person name="Morin E."/>
            <person name="Murat C."/>
            <person name="Sun H."/>
            <person name="Tunlid A."/>
            <person name="Henrissat B."/>
            <person name="Grigoriev I.V."/>
            <person name="Hibbett D.S."/>
            <person name="Martin F."/>
            <person name="Nordberg H.P."/>
            <person name="Cantor M.N."/>
            <person name="Hua S.X."/>
        </authorList>
    </citation>
    <scope>NUCLEOTIDE SEQUENCE [LARGE SCALE GENOMIC DNA]</scope>
    <source>
        <strain evidence="1 2">LaAM-08-1</strain>
    </source>
</reference>
<organism evidence="1 2">
    <name type="scientific">Laccaria amethystina LaAM-08-1</name>
    <dbReference type="NCBI Taxonomy" id="1095629"/>
    <lineage>
        <taxon>Eukaryota</taxon>
        <taxon>Fungi</taxon>
        <taxon>Dikarya</taxon>
        <taxon>Basidiomycota</taxon>
        <taxon>Agaricomycotina</taxon>
        <taxon>Agaricomycetes</taxon>
        <taxon>Agaricomycetidae</taxon>
        <taxon>Agaricales</taxon>
        <taxon>Agaricineae</taxon>
        <taxon>Hydnangiaceae</taxon>
        <taxon>Laccaria</taxon>
    </lineage>
</organism>
<proteinExistence type="predicted"/>
<reference evidence="2" key="2">
    <citation type="submission" date="2015-01" db="EMBL/GenBank/DDBJ databases">
        <title>Evolutionary Origins and Diversification of the Mycorrhizal Mutualists.</title>
        <authorList>
            <consortium name="DOE Joint Genome Institute"/>
            <consortium name="Mycorrhizal Genomics Consortium"/>
            <person name="Kohler A."/>
            <person name="Kuo A."/>
            <person name="Nagy L.G."/>
            <person name="Floudas D."/>
            <person name="Copeland A."/>
            <person name="Barry K.W."/>
            <person name="Cichocki N."/>
            <person name="Veneault-Fourrey C."/>
            <person name="LaButti K."/>
            <person name="Lindquist E.A."/>
            <person name="Lipzen A."/>
            <person name="Lundell T."/>
            <person name="Morin E."/>
            <person name="Murat C."/>
            <person name="Riley R."/>
            <person name="Ohm R."/>
            <person name="Sun H."/>
            <person name="Tunlid A."/>
            <person name="Henrissat B."/>
            <person name="Grigoriev I.V."/>
            <person name="Hibbett D.S."/>
            <person name="Martin F."/>
        </authorList>
    </citation>
    <scope>NUCLEOTIDE SEQUENCE [LARGE SCALE GENOMIC DNA]</scope>
    <source>
        <strain evidence="2">LaAM-08-1</strain>
    </source>
</reference>
<gene>
    <name evidence="1" type="ORF">K443DRAFT_441236</name>
</gene>
<keyword evidence="2" id="KW-1185">Reference proteome</keyword>
<protein>
    <submittedName>
        <fullName evidence="1">Uncharacterized protein</fullName>
    </submittedName>
</protein>
<dbReference type="HOGENOM" id="CLU_1510855_0_0_1"/>
<evidence type="ECO:0000313" key="1">
    <source>
        <dbReference type="EMBL" id="KIK03954.1"/>
    </source>
</evidence>
<sequence length="178" mass="19996">MSHVVELKVETNGMPLTPQNPQGRLMSKFMLQLATPFLLLKSGSVAKPTHPRGLFSLVMAAVSTRNLNVLLLNSAHLFRHSWNAPFVHAYKLIMSRISPMITGDRRSSAIIPALLPSMTTDGKKSWMRATTIPCPKMRTTRLTYPYLILTMQFYSISAAPKRRDHIFASIFTLNLLSI</sequence>
<dbReference type="Proteomes" id="UP000054477">
    <property type="component" value="Unassembled WGS sequence"/>
</dbReference>
<dbReference type="AlphaFoldDB" id="A0A0C9XQM7"/>
<dbReference type="OrthoDB" id="3070163at2759"/>
<accession>A0A0C9XQM7</accession>